<keyword evidence="3" id="KW-0813">Transport</keyword>
<dbReference type="PANTHER" id="PTHR41394:SF5">
    <property type="entry name" value="SLC41A_MGTE INTEGRAL MEMBRANE DOMAIN-CONTAINING PROTEIN"/>
    <property type="match status" value="1"/>
</dbReference>
<dbReference type="InterPro" id="IPR036739">
    <property type="entry name" value="SLC41_membr_dom_sf"/>
</dbReference>
<proteinExistence type="inferred from homology"/>
<evidence type="ECO:0000256" key="3">
    <source>
        <dbReference type="ARBA" id="ARBA00022448"/>
    </source>
</evidence>
<feature type="domain" description="SLC41A/MgtE integral membrane" evidence="9">
    <location>
        <begin position="156"/>
        <end position="278"/>
    </location>
</feature>
<dbReference type="AlphaFoldDB" id="A0A7S3QKZ9"/>
<evidence type="ECO:0000256" key="1">
    <source>
        <dbReference type="ARBA" id="ARBA00004141"/>
    </source>
</evidence>
<gene>
    <name evidence="10" type="ORF">DTER00134_LOCUS513</name>
</gene>
<dbReference type="PANTHER" id="PTHR41394">
    <property type="entry name" value="MAGNESIUM TRANSPORTER MGTE"/>
    <property type="match status" value="1"/>
</dbReference>
<accession>A0A7S3QKZ9</accession>
<dbReference type="GO" id="GO:0008324">
    <property type="term" value="F:monoatomic cation transmembrane transporter activity"/>
    <property type="evidence" value="ECO:0007669"/>
    <property type="project" value="InterPro"/>
</dbReference>
<evidence type="ECO:0000313" key="10">
    <source>
        <dbReference type="EMBL" id="CAE0485474.1"/>
    </source>
</evidence>
<dbReference type="InterPro" id="IPR006667">
    <property type="entry name" value="SLC41_membr_dom"/>
</dbReference>
<feature type="transmembrane region" description="Helical" evidence="8">
    <location>
        <begin position="198"/>
        <end position="216"/>
    </location>
</feature>
<evidence type="ECO:0000256" key="8">
    <source>
        <dbReference type="SAM" id="Phobius"/>
    </source>
</evidence>
<keyword evidence="4 8" id="KW-0812">Transmembrane</keyword>
<name>A0A7S3QKZ9_DUNTE</name>
<evidence type="ECO:0000256" key="5">
    <source>
        <dbReference type="ARBA" id="ARBA00022842"/>
    </source>
</evidence>
<comment type="similarity">
    <text evidence="2">Belongs to the SLC41A transporter family.</text>
</comment>
<sequence>MPGGLETWNTCSSSKCYMPLWPRSRSARSARNNPSSTSVQMWGAFGQPKSRSLAVVTNREGSEINLTASAASPQRAEQMDASIPDSRRELCDSGLPDVEMCDLEDVSPPQFSAAEEAIARGKWLLGLLIVQSTSSFVLASYEELLRDHIVVTLFLTMLVGAGGNAGNQSAIKVIRGLATGAIDSSWPSARRSLAEQSAVGLLLGTSLSAGGFARVYATNGSVENAGAISLSLFLIVMTSVVLGTGLPFILTKFGIDPANAGTSIQVLMDILGVAITCVCCQLVLVQFAGGLPGIG</sequence>
<evidence type="ECO:0000256" key="2">
    <source>
        <dbReference type="ARBA" id="ARBA00009749"/>
    </source>
</evidence>
<evidence type="ECO:0000256" key="6">
    <source>
        <dbReference type="ARBA" id="ARBA00022989"/>
    </source>
</evidence>
<feature type="transmembrane region" description="Helical" evidence="8">
    <location>
        <begin position="228"/>
        <end position="250"/>
    </location>
</feature>
<evidence type="ECO:0000259" key="9">
    <source>
        <dbReference type="Pfam" id="PF01769"/>
    </source>
</evidence>
<dbReference type="GO" id="GO:0016020">
    <property type="term" value="C:membrane"/>
    <property type="evidence" value="ECO:0007669"/>
    <property type="project" value="UniProtKB-SubCell"/>
</dbReference>
<dbReference type="Pfam" id="PF01769">
    <property type="entry name" value="MgtE"/>
    <property type="match status" value="1"/>
</dbReference>
<dbReference type="SUPFAM" id="SSF161093">
    <property type="entry name" value="MgtE membrane domain-like"/>
    <property type="match status" value="1"/>
</dbReference>
<dbReference type="Gene3D" id="1.10.357.20">
    <property type="entry name" value="SLC41 divalent cation transporters, integral membrane domain"/>
    <property type="match status" value="1"/>
</dbReference>
<feature type="transmembrane region" description="Helical" evidence="8">
    <location>
        <begin position="270"/>
        <end position="289"/>
    </location>
</feature>
<keyword evidence="5" id="KW-0460">Magnesium</keyword>
<protein>
    <recommendedName>
        <fullName evidence="9">SLC41A/MgtE integral membrane domain-containing protein</fullName>
    </recommendedName>
</protein>
<keyword evidence="6 8" id="KW-1133">Transmembrane helix</keyword>
<dbReference type="EMBL" id="HBIP01001166">
    <property type="protein sequence ID" value="CAE0485474.1"/>
    <property type="molecule type" value="Transcribed_RNA"/>
</dbReference>
<organism evidence="10">
    <name type="scientific">Dunaliella tertiolecta</name>
    <name type="common">Green alga</name>
    <dbReference type="NCBI Taxonomy" id="3047"/>
    <lineage>
        <taxon>Eukaryota</taxon>
        <taxon>Viridiplantae</taxon>
        <taxon>Chlorophyta</taxon>
        <taxon>core chlorophytes</taxon>
        <taxon>Chlorophyceae</taxon>
        <taxon>CS clade</taxon>
        <taxon>Chlamydomonadales</taxon>
        <taxon>Dunaliellaceae</taxon>
        <taxon>Dunaliella</taxon>
    </lineage>
</organism>
<evidence type="ECO:0000256" key="4">
    <source>
        <dbReference type="ARBA" id="ARBA00022692"/>
    </source>
</evidence>
<reference evidence="10" key="1">
    <citation type="submission" date="2021-01" db="EMBL/GenBank/DDBJ databases">
        <authorList>
            <person name="Corre E."/>
            <person name="Pelletier E."/>
            <person name="Niang G."/>
            <person name="Scheremetjew M."/>
            <person name="Finn R."/>
            <person name="Kale V."/>
            <person name="Holt S."/>
            <person name="Cochrane G."/>
            <person name="Meng A."/>
            <person name="Brown T."/>
            <person name="Cohen L."/>
        </authorList>
    </citation>
    <scope>NUCLEOTIDE SEQUENCE</scope>
    <source>
        <strain evidence="10">CCMP1320</strain>
    </source>
</reference>
<keyword evidence="7 8" id="KW-0472">Membrane</keyword>
<evidence type="ECO:0000256" key="7">
    <source>
        <dbReference type="ARBA" id="ARBA00023136"/>
    </source>
</evidence>
<comment type="subcellular location">
    <subcellularLocation>
        <location evidence="1">Membrane</location>
        <topology evidence="1">Multi-pass membrane protein</topology>
    </subcellularLocation>
</comment>